<comment type="caution">
    <text evidence="2">The sequence shown here is derived from an EMBL/GenBank/DDBJ whole genome shotgun (WGS) entry which is preliminary data.</text>
</comment>
<dbReference type="EMBL" id="BMAV01020957">
    <property type="protein sequence ID" value="GFY74791.1"/>
    <property type="molecule type" value="Genomic_DNA"/>
</dbReference>
<organism evidence="2 3">
    <name type="scientific">Trichonephila inaurata madagascariensis</name>
    <dbReference type="NCBI Taxonomy" id="2747483"/>
    <lineage>
        <taxon>Eukaryota</taxon>
        <taxon>Metazoa</taxon>
        <taxon>Ecdysozoa</taxon>
        <taxon>Arthropoda</taxon>
        <taxon>Chelicerata</taxon>
        <taxon>Arachnida</taxon>
        <taxon>Araneae</taxon>
        <taxon>Araneomorphae</taxon>
        <taxon>Entelegynae</taxon>
        <taxon>Araneoidea</taxon>
        <taxon>Nephilidae</taxon>
        <taxon>Trichonephila</taxon>
        <taxon>Trichonephila inaurata</taxon>
    </lineage>
</organism>
<dbReference type="OrthoDB" id="6439474at2759"/>
<feature type="region of interest" description="Disordered" evidence="1">
    <location>
        <begin position="1"/>
        <end position="32"/>
    </location>
</feature>
<reference evidence="2" key="1">
    <citation type="submission" date="2020-08" db="EMBL/GenBank/DDBJ databases">
        <title>Multicomponent nature underlies the extraordinary mechanical properties of spider dragline silk.</title>
        <authorList>
            <person name="Kono N."/>
            <person name="Nakamura H."/>
            <person name="Mori M."/>
            <person name="Yoshida Y."/>
            <person name="Ohtoshi R."/>
            <person name="Malay A.D."/>
            <person name="Moran D.A.P."/>
            <person name="Tomita M."/>
            <person name="Numata K."/>
            <person name="Arakawa K."/>
        </authorList>
    </citation>
    <scope>NUCLEOTIDE SEQUENCE</scope>
</reference>
<sequence>MEENKHLNVEMGPEASKECLQNPNMGSSESETLNGIPVEEYMLDRYSCMSRYLMLMSLDESLLYSRLPFLQELEHIEFFGVYDVANFLRLYLFREEFNSILERRTEVHFNNEMKHAEFLLSRCVLLCLEPTYPRFVLVVAFLMHVVILDVNKVQCFRLTYIAEFCLNVLHGRMFKKIFRSPEDYQRLQIFCQEFCRKLTLFSTMSELRKTPFFVIWRKLILGCIVDPHVFFPFEEEEIDFFYYARRVMNNLECKPDLEIELDITYFSGRGLRKMQSGCQFCGTQCHNYLTYVSSFISKN</sequence>
<accession>A0A8X6YPR6</accession>
<feature type="compositionally biased region" description="Polar residues" evidence="1">
    <location>
        <begin position="19"/>
        <end position="32"/>
    </location>
</feature>
<proteinExistence type="predicted"/>
<evidence type="ECO:0000256" key="1">
    <source>
        <dbReference type="SAM" id="MobiDB-lite"/>
    </source>
</evidence>
<name>A0A8X6YPR6_9ARAC</name>
<evidence type="ECO:0000313" key="3">
    <source>
        <dbReference type="Proteomes" id="UP000886998"/>
    </source>
</evidence>
<protein>
    <submittedName>
        <fullName evidence="2">Uncharacterized protein</fullName>
    </submittedName>
</protein>
<gene>
    <name evidence="2" type="ORF">TNIN_1641</name>
</gene>
<evidence type="ECO:0000313" key="2">
    <source>
        <dbReference type="EMBL" id="GFY74791.1"/>
    </source>
</evidence>
<keyword evidence="3" id="KW-1185">Reference proteome</keyword>
<dbReference type="AlphaFoldDB" id="A0A8X6YPR6"/>
<dbReference type="Proteomes" id="UP000886998">
    <property type="component" value="Unassembled WGS sequence"/>
</dbReference>